<dbReference type="EMBL" id="CP130612">
    <property type="protein sequence ID" value="WKW12567.1"/>
    <property type="molecule type" value="Genomic_DNA"/>
</dbReference>
<evidence type="ECO:0000313" key="3">
    <source>
        <dbReference type="EMBL" id="WKW15474.1"/>
    </source>
</evidence>
<reference evidence="2" key="1">
    <citation type="submission" date="2023-07" db="EMBL/GenBank/DDBJ databases">
        <authorList>
            <person name="Haufschild T."/>
            <person name="Kallscheuer N."/>
            <person name="Hammer J."/>
            <person name="Kohn T."/>
            <person name="Kabuu M."/>
            <person name="Jogler M."/>
            <person name="Wohfarth N."/>
            <person name="Heuer A."/>
            <person name="Rohde M."/>
            <person name="van Teeseling M.C.F."/>
            <person name="Jogler C."/>
        </authorList>
    </citation>
    <scope>NUCLEOTIDE SEQUENCE</scope>
    <source>
        <strain evidence="2">Strain 138</strain>
        <strain evidence="3">Strain 318</strain>
    </source>
</reference>
<dbReference type="AlphaFoldDB" id="A0AA49Q557"/>
<dbReference type="EMBL" id="CP130613">
    <property type="protein sequence ID" value="WKW15474.1"/>
    <property type="molecule type" value="Genomic_DNA"/>
</dbReference>
<evidence type="ECO:0000313" key="2">
    <source>
        <dbReference type="EMBL" id="WKW12567.1"/>
    </source>
</evidence>
<evidence type="ECO:0000256" key="1">
    <source>
        <dbReference type="SAM" id="Phobius"/>
    </source>
</evidence>
<feature type="transmembrane region" description="Helical" evidence="1">
    <location>
        <begin position="58"/>
        <end position="77"/>
    </location>
</feature>
<feature type="transmembrane region" description="Helical" evidence="1">
    <location>
        <begin position="16"/>
        <end position="37"/>
    </location>
</feature>
<dbReference type="KEGG" id="pspc:Strain318_001862"/>
<organism evidence="2">
    <name type="scientific">Pseudogemmatithrix spongiicola</name>
    <dbReference type="NCBI Taxonomy" id="3062599"/>
    <lineage>
        <taxon>Bacteria</taxon>
        <taxon>Pseudomonadati</taxon>
        <taxon>Gemmatimonadota</taxon>
        <taxon>Gemmatimonadia</taxon>
        <taxon>Gemmatimonadales</taxon>
        <taxon>Gemmatimonadaceae</taxon>
        <taxon>Pseudogemmatithrix</taxon>
    </lineage>
</organism>
<dbReference type="RefSeq" id="WP_367885446.1">
    <property type="nucleotide sequence ID" value="NZ_CP130612.1"/>
</dbReference>
<accession>A0AA49Q557</accession>
<accession>A0AA49K0K1</accession>
<keyword evidence="1" id="KW-0812">Transmembrane</keyword>
<dbReference type="Proteomes" id="UP001229955">
    <property type="component" value="Chromosome"/>
</dbReference>
<protein>
    <submittedName>
        <fullName evidence="2">Uncharacterized protein</fullName>
    </submittedName>
</protein>
<keyword evidence="1" id="KW-1133">Transmembrane helix</keyword>
<sequence length="97" mass="10346">MTTPANFEKPSVGRQAAIGCFMSVVGFFSGGMIAVLVSKAVAFFTKAPKCDGIPTCDWYIYMFVGGAIGALTLPWLVVSAMRQPAPPAKDEPTDRKN</sequence>
<keyword evidence="4" id="KW-1185">Reference proteome</keyword>
<evidence type="ECO:0000313" key="4">
    <source>
        <dbReference type="Proteomes" id="UP001229955"/>
    </source>
</evidence>
<keyword evidence="1" id="KW-0472">Membrane</keyword>
<gene>
    <name evidence="2" type="ORF">Strain138_001863</name>
    <name evidence="3" type="ORF">Strain318_001862</name>
</gene>
<name>A0AA49Q557_9BACT</name>
<proteinExistence type="predicted"/>